<dbReference type="Proteomes" id="UP000601435">
    <property type="component" value="Unassembled WGS sequence"/>
</dbReference>
<organism evidence="1 2">
    <name type="scientific">Symbiodinium necroappetens</name>
    <dbReference type="NCBI Taxonomy" id="1628268"/>
    <lineage>
        <taxon>Eukaryota</taxon>
        <taxon>Sar</taxon>
        <taxon>Alveolata</taxon>
        <taxon>Dinophyceae</taxon>
        <taxon>Suessiales</taxon>
        <taxon>Symbiodiniaceae</taxon>
        <taxon>Symbiodinium</taxon>
    </lineage>
</organism>
<feature type="non-terminal residue" evidence="1">
    <location>
        <position position="1"/>
    </location>
</feature>
<gene>
    <name evidence="1" type="ORF">SNEC2469_LOCUS32381</name>
</gene>
<accession>A0A813BVC7</accession>
<name>A0A813BVC7_9DINO</name>
<comment type="caution">
    <text evidence="1">The sequence shown here is derived from an EMBL/GenBank/DDBJ whole genome shotgun (WGS) entry which is preliminary data.</text>
</comment>
<dbReference type="OrthoDB" id="415085at2759"/>
<sequence length="286" mass="32654">MIQTHWAAGPTKFPGELCIGLLRGSHSASDFKSQIGNLMRLSPEEFDHSLLIHIGDRIKAGAEQHELEQRVRRLAEDSTRDYTIQVFDSMDDALFHSINDRSYYTKEHNKKLTLSELADLWTAKAGMKVYDRLLKEPELYEIIMDLQNRYSKNSCLNSIKNLEAISIKGKTLDERLWILRCVQDYLLSGTSNNEFGSRLMTANKSGGGPAGMLDMFLCKLQMRDYFVDRWCSDKGFDGKSLSLLRDLKSHSSFRERCGGGWAEGSTDVSWQGCRMEAERRCLAFLK</sequence>
<dbReference type="EMBL" id="CAJNJA010081759">
    <property type="protein sequence ID" value="CAE7930772.1"/>
    <property type="molecule type" value="Genomic_DNA"/>
</dbReference>
<proteinExistence type="predicted"/>
<evidence type="ECO:0000313" key="2">
    <source>
        <dbReference type="Proteomes" id="UP000601435"/>
    </source>
</evidence>
<dbReference type="AlphaFoldDB" id="A0A813BVC7"/>
<keyword evidence="2" id="KW-1185">Reference proteome</keyword>
<reference evidence="1" key="1">
    <citation type="submission" date="2021-02" db="EMBL/GenBank/DDBJ databases">
        <authorList>
            <person name="Dougan E. K."/>
            <person name="Rhodes N."/>
            <person name="Thang M."/>
            <person name="Chan C."/>
        </authorList>
    </citation>
    <scope>NUCLEOTIDE SEQUENCE</scope>
</reference>
<protein>
    <submittedName>
        <fullName evidence="1">Uncharacterized protein</fullName>
    </submittedName>
</protein>
<evidence type="ECO:0000313" key="1">
    <source>
        <dbReference type="EMBL" id="CAE7930772.1"/>
    </source>
</evidence>